<protein>
    <submittedName>
        <fullName evidence="1">Uncharacterized protein</fullName>
    </submittedName>
</protein>
<name>A0A133U9Y6_9EURY</name>
<keyword evidence="2" id="KW-1185">Reference proteome</keyword>
<gene>
    <name evidence="1" type="ORF">AKJ57_02920</name>
</gene>
<reference evidence="1 2" key="1">
    <citation type="journal article" date="2016" name="Sci. Rep.">
        <title>Metabolic traits of an uncultured archaeal lineage -MSBL1- from brine pools of the Red Sea.</title>
        <authorList>
            <person name="Mwirichia R."/>
            <person name="Alam I."/>
            <person name="Rashid M."/>
            <person name="Vinu M."/>
            <person name="Ba-Alawi W."/>
            <person name="Anthony Kamau A."/>
            <person name="Kamanda Ngugi D."/>
            <person name="Goker M."/>
            <person name="Klenk H.P."/>
            <person name="Bajic V."/>
            <person name="Stingl U."/>
        </authorList>
    </citation>
    <scope>NUCLEOTIDE SEQUENCE [LARGE SCALE GENOMIC DNA]</scope>
    <source>
        <strain evidence="1">SCGC-AAA259A05</strain>
    </source>
</reference>
<dbReference type="Proteomes" id="UP000070163">
    <property type="component" value="Unassembled WGS sequence"/>
</dbReference>
<dbReference type="EMBL" id="LHXJ01000027">
    <property type="protein sequence ID" value="KXA90978.1"/>
    <property type="molecule type" value="Genomic_DNA"/>
</dbReference>
<evidence type="ECO:0000313" key="1">
    <source>
        <dbReference type="EMBL" id="KXA90978.1"/>
    </source>
</evidence>
<evidence type="ECO:0000313" key="2">
    <source>
        <dbReference type="Proteomes" id="UP000070163"/>
    </source>
</evidence>
<proteinExistence type="predicted"/>
<accession>A0A133U9Y6</accession>
<dbReference type="AlphaFoldDB" id="A0A133U9Y6"/>
<comment type="caution">
    <text evidence="1">The sequence shown here is derived from an EMBL/GenBank/DDBJ whole genome shotgun (WGS) entry which is preliminary data.</text>
</comment>
<organism evidence="1 2">
    <name type="scientific">candidate division MSBL1 archaeon SCGC-AAA259A05</name>
    <dbReference type="NCBI Taxonomy" id="1698259"/>
    <lineage>
        <taxon>Archaea</taxon>
        <taxon>Methanobacteriati</taxon>
        <taxon>Methanobacteriota</taxon>
        <taxon>candidate division MSBL1</taxon>
    </lineage>
</organism>
<sequence length="114" mass="12374">MRMTVKTYASFEMLLELDTEDADEAEREALEWIGENAGELTEENVEIIQVPAPGGTEPRALKIGDRVTAPLDGGREPGTVVSLFPLDRDGPEAFVRFDSGALRALILDALELSG</sequence>